<protein>
    <submittedName>
        <fullName evidence="2">Uncharacterized protein</fullName>
    </submittedName>
</protein>
<name>A0ABX3S5Q3_MYCBC</name>
<feature type="region of interest" description="Disordered" evidence="1">
    <location>
        <begin position="1"/>
        <end position="48"/>
    </location>
</feature>
<evidence type="ECO:0000313" key="2">
    <source>
        <dbReference type="EMBL" id="ORA42092.1"/>
    </source>
</evidence>
<gene>
    <name evidence="2" type="ORF">BST19_26380</name>
</gene>
<dbReference type="EMBL" id="MVHL01000091">
    <property type="protein sequence ID" value="ORA42092.1"/>
    <property type="molecule type" value="Genomic_DNA"/>
</dbReference>
<dbReference type="Proteomes" id="UP000192293">
    <property type="component" value="Unassembled WGS sequence"/>
</dbReference>
<comment type="caution">
    <text evidence="2">The sequence shown here is derived from an EMBL/GenBank/DDBJ whole genome shotgun (WGS) entry which is preliminary data.</text>
</comment>
<evidence type="ECO:0000256" key="1">
    <source>
        <dbReference type="SAM" id="MobiDB-lite"/>
    </source>
</evidence>
<sequence>MSDSPKQAARQDDPGSGERRRRKSNAERRSYTRRRAERTANAAHHRHRWTIDDAKTALDLTMTVPDAALQLGRTAAAIEGLRVKWRQGKLPTGLADQLPPPPRPTR</sequence>
<evidence type="ECO:0000313" key="3">
    <source>
        <dbReference type="Proteomes" id="UP000192293"/>
    </source>
</evidence>
<feature type="compositionally biased region" description="Basic and acidic residues" evidence="1">
    <location>
        <begin position="9"/>
        <end position="30"/>
    </location>
</feature>
<organism evidence="2 3">
    <name type="scientific">Mycobacterium bouchedurhonense</name>
    <dbReference type="NCBI Taxonomy" id="701041"/>
    <lineage>
        <taxon>Bacteria</taxon>
        <taxon>Bacillati</taxon>
        <taxon>Actinomycetota</taxon>
        <taxon>Actinomycetes</taxon>
        <taxon>Mycobacteriales</taxon>
        <taxon>Mycobacteriaceae</taxon>
        <taxon>Mycobacterium</taxon>
        <taxon>Mycobacterium avium complex (MAC)</taxon>
    </lineage>
</organism>
<keyword evidence="3" id="KW-1185">Reference proteome</keyword>
<accession>A0ABX3S5Q3</accession>
<proteinExistence type="predicted"/>
<reference evidence="2 3" key="1">
    <citation type="submission" date="2017-02" db="EMBL/GenBank/DDBJ databases">
        <title>The new phylogeny of genus Mycobacterium.</title>
        <authorList>
            <person name="Tortoli E."/>
            <person name="Trovato A."/>
            <person name="Cirillo D.M."/>
        </authorList>
    </citation>
    <scope>NUCLEOTIDE SEQUENCE [LARGE SCALE GENOMIC DNA]</scope>
    <source>
        <strain evidence="2 3">DSM 45439</strain>
    </source>
</reference>